<feature type="domain" description="HTH asnC-type" evidence="4">
    <location>
        <begin position="1"/>
        <end position="59"/>
    </location>
</feature>
<dbReference type="InterPro" id="IPR019888">
    <property type="entry name" value="Tscrpt_reg_AsnC-like"/>
</dbReference>
<dbReference type="SMART" id="SM00344">
    <property type="entry name" value="HTH_ASNC"/>
    <property type="match status" value="1"/>
</dbReference>
<protein>
    <submittedName>
        <fullName evidence="5">Lrp/AsnC family transcriptional regulator</fullName>
    </submittedName>
</protein>
<dbReference type="AlphaFoldDB" id="A0A9Q7ALW2"/>
<dbReference type="SUPFAM" id="SSF54909">
    <property type="entry name" value="Dimeric alpha+beta barrel"/>
    <property type="match status" value="1"/>
</dbReference>
<dbReference type="PANTHER" id="PTHR30154">
    <property type="entry name" value="LEUCINE-RESPONSIVE REGULATORY PROTEIN"/>
    <property type="match status" value="1"/>
</dbReference>
<evidence type="ECO:0000256" key="3">
    <source>
        <dbReference type="ARBA" id="ARBA00023163"/>
    </source>
</evidence>
<keyword evidence="1" id="KW-0805">Transcription regulation</keyword>
<dbReference type="InterPro" id="IPR011991">
    <property type="entry name" value="ArsR-like_HTH"/>
</dbReference>
<proteinExistence type="predicted"/>
<evidence type="ECO:0000313" key="5">
    <source>
        <dbReference type="EMBL" id="QTX33800.1"/>
    </source>
</evidence>
<evidence type="ECO:0000259" key="4">
    <source>
        <dbReference type="PROSITE" id="PS50956"/>
    </source>
</evidence>
<dbReference type="Proteomes" id="UP000671879">
    <property type="component" value="Chromosome"/>
</dbReference>
<dbReference type="GO" id="GO:0005829">
    <property type="term" value="C:cytosol"/>
    <property type="evidence" value="ECO:0007669"/>
    <property type="project" value="TreeGrafter"/>
</dbReference>
<dbReference type="InterPro" id="IPR011008">
    <property type="entry name" value="Dimeric_a/b-barrel"/>
</dbReference>
<evidence type="ECO:0000313" key="6">
    <source>
        <dbReference type="Proteomes" id="UP000671879"/>
    </source>
</evidence>
<dbReference type="PROSITE" id="PS50956">
    <property type="entry name" value="HTH_ASNC_2"/>
    <property type="match status" value="1"/>
</dbReference>
<dbReference type="SUPFAM" id="SSF46785">
    <property type="entry name" value="Winged helix' DNA-binding domain"/>
    <property type="match status" value="1"/>
</dbReference>
<dbReference type="Pfam" id="PF01037">
    <property type="entry name" value="AsnC_trans_reg"/>
    <property type="match status" value="1"/>
</dbReference>
<reference evidence="6" key="1">
    <citation type="submission" date="2021-04" db="EMBL/GenBank/DDBJ databases">
        <title>A novel Synergistetes isolate from a pyrite-forming mixed culture.</title>
        <authorList>
            <person name="Bunk B."/>
            <person name="Sproer C."/>
            <person name="Spring S."/>
            <person name="Pester M."/>
        </authorList>
    </citation>
    <scope>NUCLEOTIDE SEQUENCE [LARGE SCALE GENOMIC DNA]</scope>
    <source>
        <strain evidence="6">J.5.4.2-T.3.5.2</strain>
    </source>
</reference>
<dbReference type="PRINTS" id="PR00033">
    <property type="entry name" value="HTHASNC"/>
</dbReference>
<accession>A0A9Q7ALW2</accession>
<keyword evidence="6" id="KW-1185">Reference proteome</keyword>
<dbReference type="GO" id="GO:0043200">
    <property type="term" value="P:response to amino acid"/>
    <property type="evidence" value="ECO:0007669"/>
    <property type="project" value="TreeGrafter"/>
</dbReference>
<dbReference type="KEGG" id="aram:KAR29_11095"/>
<keyword evidence="2" id="KW-0238">DNA-binding</keyword>
<evidence type="ECO:0000256" key="2">
    <source>
        <dbReference type="ARBA" id="ARBA00023125"/>
    </source>
</evidence>
<dbReference type="InterPro" id="IPR000485">
    <property type="entry name" value="AsnC-type_HTH_dom"/>
</dbReference>
<dbReference type="InterPro" id="IPR036388">
    <property type="entry name" value="WH-like_DNA-bd_sf"/>
</dbReference>
<gene>
    <name evidence="5" type="ORF">KAR29_11095</name>
</gene>
<dbReference type="EMBL" id="CP072943">
    <property type="protein sequence ID" value="QTX33800.1"/>
    <property type="molecule type" value="Genomic_DNA"/>
</dbReference>
<dbReference type="Gene3D" id="1.10.10.10">
    <property type="entry name" value="Winged helix-like DNA-binding domain superfamily/Winged helix DNA-binding domain"/>
    <property type="match status" value="1"/>
</dbReference>
<evidence type="ECO:0000256" key="1">
    <source>
        <dbReference type="ARBA" id="ARBA00023015"/>
    </source>
</evidence>
<dbReference type="Gene3D" id="3.30.70.920">
    <property type="match status" value="1"/>
</dbReference>
<sequence length="149" mass="16295">MDLRILSLLMENGRARWADLAREVDLSSPSVMERVRKLEEEGIIEGYGARVAPKAVGLGLTAFVAVALDHPRSRKAFLKFAADHGAVLECHHVAGEGDYLLKVRCRGTEELEELISETIKGLEGVTATRTTIVLSTTKESSRLPLGTRP</sequence>
<dbReference type="PANTHER" id="PTHR30154:SF53">
    <property type="entry name" value="HTH-TYPE TRANSCRIPTIONAL REGULATOR LRPC"/>
    <property type="match status" value="1"/>
</dbReference>
<organism evidence="5 6">
    <name type="scientific">Aminithiophilus ramosus</name>
    <dbReference type="NCBI Taxonomy" id="3029084"/>
    <lineage>
        <taxon>Bacteria</taxon>
        <taxon>Thermotogati</taxon>
        <taxon>Synergistota</taxon>
        <taxon>Synergistia</taxon>
        <taxon>Synergistales</taxon>
        <taxon>Aminithiophilaceae</taxon>
        <taxon>Aminithiophilus</taxon>
    </lineage>
</organism>
<dbReference type="Pfam" id="PF13412">
    <property type="entry name" value="HTH_24"/>
    <property type="match status" value="1"/>
</dbReference>
<dbReference type="RefSeq" id="WP_274374977.1">
    <property type="nucleotide sequence ID" value="NZ_CP072943.1"/>
</dbReference>
<dbReference type="CDD" id="cd00090">
    <property type="entry name" value="HTH_ARSR"/>
    <property type="match status" value="1"/>
</dbReference>
<dbReference type="GO" id="GO:0043565">
    <property type="term" value="F:sequence-specific DNA binding"/>
    <property type="evidence" value="ECO:0007669"/>
    <property type="project" value="InterPro"/>
</dbReference>
<name>A0A9Q7ALW2_9BACT</name>
<dbReference type="InterPro" id="IPR019887">
    <property type="entry name" value="Tscrpt_reg_AsnC/Lrp_C"/>
</dbReference>
<keyword evidence="3" id="KW-0804">Transcription</keyword>
<dbReference type="InterPro" id="IPR036390">
    <property type="entry name" value="WH_DNA-bd_sf"/>
</dbReference>